<dbReference type="SUPFAM" id="SSF46689">
    <property type="entry name" value="Homeodomain-like"/>
    <property type="match status" value="2"/>
</dbReference>
<organism evidence="5 6">
    <name type="scientific">Romeriopsis navalis LEGE 11480</name>
    <dbReference type="NCBI Taxonomy" id="2777977"/>
    <lineage>
        <taxon>Bacteria</taxon>
        <taxon>Bacillati</taxon>
        <taxon>Cyanobacteriota</taxon>
        <taxon>Cyanophyceae</taxon>
        <taxon>Leptolyngbyales</taxon>
        <taxon>Leptolyngbyaceae</taxon>
        <taxon>Romeriopsis</taxon>
        <taxon>Romeriopsis navalis</taxon>
    </lineage>
</organism>
<sequence>MTIDDTPPAHVHLVDSFQHGWQKLNLIYEHEPPGEMPEAEMPFHMVVIAQGDFHCDVCVEGTWRSVDYAKGGIAILPASELFPRTLIDREVPLLELFLHPTINDPQNPLQLEPQWNIRDPLVEQMGLSLQQELLFAGAAGAAYADSMAIALSTHLHHRYGQRRFPAPRGKLAQWQVKQLRDYIQANLAGDLTIDRLATLVQLSPGYFATLFKRTFGNTPYQYVLQCRMQRAQELLRASDLPIVQIADRVGFQTQSHFTRLFRQQVGMTPRQYRQI</sequence>
<evidence type="ECO:0000256" key="2">
    <source>
        <dbReference type="ARBA" id="ARBA00023125"/>
    </source>
</evidence>
<dbReference type="PROSITE" id="PS01124">
    <property type="entry name" value="HTH_ARAC_FAMILY_2"/>
    <property type="match status" value="1"/>
</dbReference>
<dbReference type="AlphaFoldDB" id="A0A928VGK4"/>
<dbReference type="Gene3D" id="1.10.10.60">
    <property type="entry name" value="Homeodomain-like"/>
    <property type="match status" value="2"/>
</dbReference>
<dbReference type="InterPro" id="IPR018062">
    <property type="entry name" value="HTH_AraC-typ_CS"/>
</dbReference>
<dbReference type="InterPro" id="IPR018060">
    <property type="entry name" value="HTH_AraC"/>
</dbReference>
<dbReference type="PRINTS" id="PR00032">
    <property type="entry name" value="HTHARAC"/>
</dbReference>
<reference evidence="5" key="1">
    <citation type="submission" date="2020-10" db="EMBL/GenBank/DDBJ databases">
        <authorList>
            <person name="Castelo-Branco R."/>
            <person name="Eusebio N."/>
            <person name="Adriana R."/>
            <person name="Vieira A."/>
            <person name="Brugerolle De Fraissinette N."/>
            <person name="Rezende De Castro R."/>
            <person name="Schneider M.P."/>
            <person name="Vasconcelos V."/>
            <person name="Leao P.N."/>
        </authorList>
    </citation>
    <scope>NUCLEOTIDE SEQUENCE</scope>
    <source>
        <strain evidence="5">LEGE 11480</strain>
    </source>
</reference>
<dbReference type="Pfam" id="PF12833">
    <property type="entry name" value="HTH_18"/>
    <property type="match status" value="1"/>
</dbReference>
<dbReference type="Proteomes" id="UP000625316">
    <property type="component" value="Unassembled WGS sequence"/>
</dbReference>
<keyword evidence="2" id="KW-0238">DNA-binding</keyword>
<dbReference type="InterPro" id="IPR050204">
    <property type="entry name" value="AraC_XylS_family_regulators"/>
</dbReference>
<evidence type="ECO:0000313" key="6">
    <source>
        <dbReference type="Proteomes" id="UP000625316"/>
    </source>
</evidence>
<dbReference type="GO" id="GO:0043565">
    <property type="term" value="F:sequence-specific DNA binding"/>
    <property type="evidence" value="ECO:0007669"/>
    <property type="project" value="InterPro"/>
</dbReference>
<dbReference type="SMART" id="SM00342">
    <property type="entry name" value="HTH_ARAC"/>
    <property type="match status" value="1"/>
</dbReference>
<dbReference type="PANTHER" id="PTHR46796">
    <property type="entry name" value="HTH-TYPE TRANSCRIPTIONAL ACTIVATOR RHAS-RELATED"/>
    <property type="match status" value="1"/>
</dbReference>
<evidence type="ECO:0000313" key="5">
    <source>
        <dbReference type="EMBL" id="MBE9028221.1"/>
    </source>
</evidence>
<dbReference type="EMBL" id="JADEXQ010000001">
    <property type="protein sequence ID" value="MBE9028221.1"/>
    <property type="molecule type" value="Genomic_DNA"/>
</dbReference>
<comment type="caution">
    <text evidence="5">The sequence shown here is derived from an EMBL/GenBank/DDBJ whole genome shotgun (WGS) entry which is preliminary data.</text>
</comment>
<dbReference type="PROSITE" id="PS00041">
    <property type="entry name" value="HTH_ARAC_FAMILY_1"/>
    <property type="match status" value="1"/>
</dbReference>
<evidence type="ECO:0000259" key="4">
    <source>
        <dbReference type="PROSITE" id="PS01124"/>
    </source>
</evidence>
<dbReference type="InterPro" id="IPR020449">
    <property type="entry name" value="Tscrpt_reg_AraC-type_HTH"/>
</dbReference>
<gene>
    <name evidence="5" type="ORF">IQ266_00440</name>
</gene>
<dbReference type="PANTHER" id="PTHR46796:SF6">
    <property type="entry name" value="ARAC SUBFAMILY"/>
    <property type="match status" value="1"/>
</dbReference>
<dbReference type="InterPro" id="IPR009057">
    <property type="entry name" value="Homeodomain-like_sf"/>
</dbReference>
<dbReference type="RefSeq" id="WP_264323038.1">
    <property type="nucleotide sequence ID" value="NZ_JADEXQ010000001.1"/>
</dbReference>
<accession>A0A928VGK4</accession>
<evidence type="ECO:0000256" key="3">
    <source>
        <dbReference type="ARBA" id="ARBA00023163"/>
    </source>
</evidence>
<proteinExistence type="predicted"/>
<name>A0A928VGK4_9CYAN</name>
<evidence type="ECO:0000256" key="1">
    <source>
        <dbReference type="ARBA" id="ARBA00023015"/>
    </source>
</evidence>
<keyword evidence="6" id="KW-1185">Reference proteome</keyword>
<keyword evidence="1" id="KW-0805">Transcription regulation</keyword>
<protein>
    <submittedName>
        <fullName evidence="5">Helix-turn-helix transcriptional regulator</fullName>
    </submittedName>
</protein>
<dbReference type="GO" id="GO:0003700">
    <property type="term" value="F:DNA-binding transcription factor activity"/>
    <property type="evidence" value="ECO:0007669"/>
    <property type="project" value="InterPro"/>
</dbReference>
<keyword evidence="3" id="KW-0804">Transcription</keyword>
<feature type="domain" description="HTH araC/xylS-type" evidence="4">
    <location>
        <begin position="177"/>
        <end position="275"/>
    </location>
</feature>